<evidence type="ECO:0000313" key="10">
    <source>
        <dbReference type="Proteomes" id="UP000176562"/>
    </source>
</evidence>
<dbReference type="PANTHER" id="PTHR30619">
    <property type="entry name" value="DNA INTERNALIZATION/COMPETENCE PROTEIN COMEC/REC2"/>
    <property type="match status" value="1"/>
</dbReference>
<feature type="transmembrane region" description="Helical" evidence="6">
    <location>
        <begin position="20"/>
        <end position="37"/>
    </location>
</feature>
<feature type="transmembrane region" description="Helical" evidence="6">
    <location>
        <begin position="438"/>
        <end position="460"/>
    </location>
</feature>
<dbReference type="KEGG" id="rhp:LPB142_06590"/>
<evidence type="ECO:0000256" key="2">
    <source>
        <dbReference type="ARBA" id="ARBA00022475"/>
    </source>
</evidence>
<dbReference type="STRING" id="1850250.LPB142_06590"/>
<dbReference type="NCBIfam" id="TIGR00360">
    <property type="entry name" value="ComEC_N-term"/>
    <property type="match status" value="1"/>
</dbReference>
<protein>
    <recommendedName>
        <fullName evidence="11">Competence protein</fullName>
    </recommendedName>
</protein>
<keyword evidence="5 6" id="KW-0472">Membrane</keyword>
<evidence type="ECO:0000256" key="6">
    <source>
        <dbReference type="SAM" id="Phobius"/>
    </source>
</evidence>
<name>A0A1D9MGP1_9RHOB</name>
<evidence type="ECO:0000256" key="3">
    <source>
        <dbReference type="ARBA" id="ARBA00022692"/>
    </source>
</evidence>
<proteinExistence type="predicted"/>
<evidence type="ECO:0008006" key="11">
    <source>
        <dbReference type="Google" id="ProtNLM"/>
    </source>
</evidence>
<feature type="transmembrane region" description="Helical" evidence="6">
    <location>
        <begin position="67"/>
        <end position="84"/>
    </location>
</feature>
<evidence type="ECO:0000259" key="7">
    <source>
        <dbReference type="Pfam" id="PF03772"/>
    </source>
</evidence>
<evidence type="ECO:0000259" key="8">
    <source>
        <dbReference type="Pfam" id="PF13567"/>
    </source>
</evidence>
<evidence type="ECO:0000256" key="5">
    <source>
        <dbReference type="ARBA" id="ARBA00023136"/>
    </source>
</evidence>
<accession>A0A1D9MGP1</accession>
<dbReference type="AlphaFoldDB" id="A0A1D9MGP1"/>
<feature type="transmembrane region" description="Helical" evidence="6">
    <location>
        <begin position="259"/>
        <end position="280"/>
    </location>
</feature>
<organism evidence="9 10">
    <name type="scientific">Rhodobacter xanthinilyticus</name>
    <dbReference type="NCBI Taxonomy" id="1850250"/>
    <lineage>
        <taxon>Bacteria</taxon>
        <taxon>Pseudomonadati</taxon>
        <taxon>Pseudomonadota</taxon>
        <taxon>Alphaproteobacteria</taxon>
        <taxon>Rhodobacterales</taxon>
        <taxon>Rhodobacter group</taxon>
        <taxon>Rhodobacter</taxon>
    </lineage>
</organism>
<evidence type="ECO:0000256" key="4">
    <source>
        <dbReference type="ARBA" id="ARBA00022989"/>
    </source>
</evidence>
<keyword evidence="4 6" id="KW-1133">Transmembrane helix</keyword>
<dbReference type="Pfam" id="PF13567">
    <property type="entry name" value="DUF4131"/>
    <property type="match status" value="1"/>
</dbReference>
<dbReference type="InterPro" id="IPR004477">
    <property type="entry name" value="ComEC_N"/>
</dbReference>
<feature type="domain" description="DUF4131" evidence="8">
    <location>
        <begin position="40"/>
        <end position="197"/>
    </location>
</feature>
<dbReference type="GO" id="GO:0005886">
    <property type="term" value="C:plasma membrane"/>
    <property type="evidence" value="ECO:0007669"/>
    <property type="project" value="UniProtKB-SubCell"/>
</dbReference>
<reference evidence="9 10" key="1">
    <citation type="submission" date="2016-10" db="EMBL/GenBank/DDBJ databases">
        <title>Rhodobacter sp. LPB0142, isolated from sea water.</title>
        <authorList>
            <person name="Kim E."/>
            <person name="Yi H."/>
        </authorList>
    </citation>
    <scope>NUCLEOTIDE SEQUENCE [LARGE SCALE GENOMIC DNA]</scope>
    <source>
        <strain evidence="9 10">LPB0142</strain>
    </source>
</reference>
<sequence length="680" mass="69689">MTGGLADLPGALARARTELVPWSPIALSCGIGAYFAWPGEPGPAVIAAAVAAGLLGLWGALRGAEALRFPAACLFLAALGLVLASHRAQSIAAPVLAYRYYGPVEGRIVEIDRSRADLLRLTLAEPRLDGLGPEQTPARVRISLHKPQDHLALSPGLRVALTANLSPPPAPAAPGAFDFRRFSWFDQLGAVGYTKTPVLALGPPEAGLGSAAERLRLRLSAAMQAAIPGQAGAVAAALMTGDRSGILEQTNAAMRAANLYHIVSISGLHMGLIAGFVFAAIRYGLALAGPLALIWPTKKIAAGVALVAASLYLWISGAEVATQRAYLMTAVMLGAVLFDRRALSLGTVALAAFALLLWRPEVLTSAGFQMSFAATVALIVTYRHWPQLTRALPRWLTPVAGLAMTSLVAGFATGPIAAAQFHRMTEYGLLANMLAVPVVGAVVMPAGVIAAVLAPLGLAAPALWAMGLGTRWMLWVADLIAGLEGATVPVGAPPGWVLPVLALGAVGLILGRGAARGLALAALGAAALGWQMATPPLLLIAPEGELVGLMTPAGRALSKPGAAFIAESWLAADGDGATVEEAAARPGFSGEKAARSASLPGGRTLWHLTGKSAPGRLAEACAPGALVVLAARAPAGFAGPCDLWDQTRLAQTGAVGITADGQMTAVSERTGARLWAPRHD</sequence>
<keyword evidence="10" id="KW-1185">Reference proteome</keyword>
<comment type="subcellular location">
    <subcellularLocation>
        <location evidence="1">Cell membrane</location>
        <topology evidence="1">Multi-pass membrane protein</topology>
    </subcellularLocation>
</comment>
<keyword evidence="3 6" id="KW-0812">Transmembrane</keyword>
<dbReference type="Proteomes" id="UP000176562">
    <property type="component" value="Chromosome"/>
</dbReference>
<gene>
    <name evidence="9" type="ORF">LPB142_06590</name>
</gene>
<feature type="transmembrane region" description="Helical" evidence="6">
    <location>
        <begin position="496"/>
        <end position="515"/>
    </location>
</feature>
<feature type="transmembrane region" description="Helical" evidence="6">
    <location>
        <begin position="366"/>
        <end position="383"/>
    </location>
</feature>
<evidence type="ECO:0000256" key="1">
    <source>
        <dbReference type="ARBA" id="ARBA00004651"/>
    </source>
</evidence>
<dbReference type="Pfam" id="PF03772">
    <property type="entry name" value="Competence"/>
    <property type="match status" value="1"/>
</dbReference>
<feature type="transmembrane region" description="Helical" evidence="6">
    <location>
        <begin position="395"/>
        <end position="418"/>
    </location>
</feature>
<dbReference type="InterPro" id="IPR052159">
    <property type="entry name" value="Competence_DNA_uptake"/>
</dbReference>
<feature type="domain" description="ComEC/Rec2-related protein" evidence="7">
    <location>
        <begin position="238"/>
        <end position="510"/>
    </location>
</feature>
<keyword evidence="2" id="KW-1003">Cell membrane</keyword>
<evidence type="ECO:0000313" key="9">
    <source>
        <dbReference type="EMBL" id="AOZ70928.1"/>
    </source>
</evidence>
<feature type="transmembrane region" description="Helical" evidence="6">
    <location>
        <begin position="44"/>
        <end position="61"/>
    </location>
</feature>
<dbReference type="InterPro" id="IPR025405">
    <property type="entry name" value="DUF4131"/>
</dbReference>
<feature type="transmembrane region" description="Helical" evidence="6">
    <location>
        <begin position="342"/>
        <end position="360"/>
    </location>
</feature>
<dbReference type="EMBL" id="CP017781">
    <property type="protein sequence ID" value="AOZ70928.1"/>
    <property type="molecule type" value="Genomic_DNA"/>
</dbReference>
<feature type="transmembrane region" description="Helical" evidence="6">
    <location>
        <begin position="300"/>
        <end position="321"/>
    </location>
</feature>
<dbReference type="PANTHER" id="PTHR30619:SF1">
    <property type="entry name" value="RECOMBINATION PROTEIN 2"/>
    <property type="match status" value="1"/>
</dbReference>